<keyword evidence="1" id="KW-1133">Transmembrane helix</keyword>
<sequence>MTQNSKPTVNRIDENLSVTTYLRLTARTIDGQAWLAACIASLILAIGLNFDVALAPLRDIGNKPKAMVLLLLSPLMIFLILVRLRQIFSGSRMSVFIRAGLCIMAFLALNF</sequence>
<gene>
    <name evidence="2" type="ORF">B7R77_07445</name>
</gene>
<name>A0AAP7ZMH2_RALSL</name>
<evidence type="ECO:0008006" key="4">
    <source>
        <dbReference type="Google" id="ProtNLM"/>
    </source>
</evidence>
<organism evidence="2 3">
    <name type="scientific">Ralstonia solanacearum K60</name>
    <dbReference type="NCBI Taxonomy" id="1091042"/>
    <lineage>
        <taxon>Bacteria</taxon>
        <taxon>Pseudomonadati</taxon>
        <taxon>Pseudomonadota</taxon>
        <taxon>Betaproteobacteria</taxon>
        <taxon>Burkholderiales</taxon>
        <taxon>Burkholderiaceae</taxon>
        <taxon>Ralstonia</taxon>
        <taxon>Ralstonia solanacearum species complex</taxon>
    </lineage>
</organism>
<dbReference type="AlphaFoldDB" id="A0AAP7ZMH2"/>
<reference evidence="2 3" key="1">
    <citation type="submission" date="2017-04" db="EMBL/GenBank/DDBJ databases">
        <title>Genome Announcement: Closed genomes of Ralstonia solanacearum strains K60, UW551, and UW700.</title>
        <authorList>
            <person name="Hayes M."/>
            <person name="Macintyre A.M."/>
            <person name="Allen C."/>
        </authorList>
    </citation>
    <scope>NUCLEOTIDE SEQUENCE [LARGE SCALE GENOMIC DNA]</scope>
    <source>
        <strain evidence="2 3">UW25</strain>
    </source>
</reference>
<proteinExistence type="predicted"/>
<feature type="transmembrane region" description="Helical" evidence="1">
    <location>
        <begin position="33"/>
        <end position="54"/>
    </location>
</feature>
<dbReference type="Proteomes" id="UP000216164">
    <property type="component" value="Unassembled WGS sequence"/>
</dbReference>
<evidence type="ECO:0000313" key="3">
    <source>
        <dbReference type="Proteomes" id="UP000216164"/>
    </source>
</evidence>
<accession>A0AAP7ZMH2</accession>
<protein>
    <recommendedName>
        <fullName evidence="4">Transmembrane protein</fullName>
    </recommendedName>
</protein>
<evidence type="ECO:0000256" key="1">
    <source>
        <dbReference type="SAM" id="Phobius"/>
    </source>
</evidence>
<evidence type="ECO:0000313" key="2">
    <source>
        <dbReference type="EMBL" id="OYQ13104.1"/>
    </source>
</evidence>
<keyword evidence="1" id="KW-0472">Membrane</keyword>
<keyword evidence="1" id="KW-0812">Transmembrane</keyword>
<comment type="caution">
    <text evidence="2">The sequence shown here is derived from an EMBL/GenBank/DDBJ whole genome shotgun (WGS) entry which is preliminary data.</text>
</comment>
<dbReference type="EMBL" id="NCTK01000001">
    <property type="protein sequence ID" value="OYQ13104.1"/>
    <property type="molecule type" value="Genomic_DNA"/>
</dbReference>
<feature type="transmembrane region" description="Helical" evidence="1">
    <location>
        <begin position="66"/>
        <end position="84"/>
    </location>
</feature>
<feature type="transmembrane region" description="Helical" evidence="1">
    <location>
        <begin position="90"/>
        <end position="109"/>
    </location>
</feature>